<evidence type="ECO:0000313" key="3">
    <source>
        <dbReference type="Proteomes" id="UP000001685"/>
    </source>
</evidence>
<gene>
    <name evidence="2" type="ordered locus">SGR_6973</name>
</gene>
<organism evidence="2 3">
    <name type="scientific">Streptomyces griseus subsp. griseus (strain JCM 4626 / CBS 651.72 / NBRC 13350 / KCC S-0626 / ISP 5235)</name>
    <dbReference type="NCBI Taxonomy" id="455632"/>
    <lineage>
        <taxon>Bacteria</taxon>
        <taxon>Bacillati</taxon>
        <taxon>Actinomycetota</taxon>
        <taxon>Actinomycetes</taxon>
        <taxon>Kitasatosporales</taxon>
        <taxon>Streptomycetaceae</taxon>
        <taxon>Streptomyces</taxon>
    </lineage>
</organism>
<dbReference type="HOGENOM" id="CLU_2345460_0_0_11"/>
<evidence type="ECO:0000313" key="2">
    <source>
        <dbReference type="EMBL" id="BAG23802.1"/>
    </source>
</evidence>
<accession>B1VPQ2</accession>
<sequence>MNRAALGRVQRSGRLRLCEDPQVKDLWHRTADLRRHAYNTTRPMYLVGARHQPAWIRIMGWQPLHEPGLRVITGEPATAPTHTASGAAGDAASAERG</sequence>
<dbReference type="AlphaFoldDB" id="B1VPQ2"/>
<name>B1VPQ2_STRGG</name>
<feature type="region of interest" description="Disordered" evidence="1">
    <location>
        <begin position="74"/>
        <end position="97"/>
    </location>
</feature>
<reference evidence="3" key="1">
    <citation type="journal article" date="2008" name="J. Bacteriol.">
        <title>Genome sequence of the streptomycin-producing microorganism Streptomyces griseus IFO 13350.</title>
        <authorList>
            <person name="Ohnishi Y."/>
            <person name="Ishikawa J."/>
            <person name="Hara H."/>
            <person name="Suzuki H."/>
            <person name="Ikenoya M."/>
            <person name="Ikeda H."/>
            <person name="Yamashita A."/>
            <person name="Hattori M."/>
            <person name="Horinouchi S."/>
        </authorList>
    </citation>
    <scope>NUCLEOTIDE SEQUENCE [LARGE SCALE GENOMIC DNA]</scope>
    <source>
        <strain evidence="3">JCM 4626 / NBRC 13350</strain>
    </source>
</reference>
<dbReference type="EMBL" id="AP009493">
    <property type="protein sequence ID" value="BAG23802.1"/>
    <property type="molecule type" value="Genomic_DNA"/>
</dbReference>
<dbReference type="Proteomes" id="UP000001685">
    <property type="component" value="Chromosome"/>
</dbReference>
<dbReference type="KEGG" id="sgr:SGR_6973"/>
<feature type="compositionally biased region" description="Low complexity" evidence="1">
    <location>
        <begin position="84"/>
        <end position="97"/>
    </location>
</feature>
<proteinExistence type="predicted"/>
<protein>
    <submittedName>
        <fullName evidence="2">Uncharacterized protein</fullName>
    </submittedName>
</protein>
<evidence type="ECO:0000256" key="1">
    <source>
        <dbReference type="SAM" id="MobiDB-lite"/>
    </source>
</evidence>